<evidence type="ECO:0000256" key="1">
    <source>
        <dbReference type="ARBA" id="ARBA00004496"/>
    </source>
</evidence>
<reference evidence="11" key="2">
    <citation type="submission" date="2021-01" db="UniProtKB">
        <authorList>
            <consortium name="EnsemblMetazoa"/>
        </authorList>
    </citation>
    <scope>IDENTIFICATION</scope>
</reference>
<dbReference type="SUPFAM" id="SSF53098">
    <property type="entry name" value="Ribonuclease H-like"/>
    <property type="match status" value="1"/>
</dbReference>
<dbReference type="AlphaFoldDB" id="A0A7M7P8M2"/>
<feature type="region of interest" description="Disordered" evidence="8">
    <location>
        <begin position="1"/>
        <end position="121"/>
    </location>
</feature>
<dbReference type="SUPFAM" id="SSF101690">
    <property type="entry name" value="PAZ domain"/>
    <property type="match status" value="1"/>
</dbReference>
<feature type="domain" description="Piwi" evidence="10">
    <location>
        <begin position="576"/>
        <end position="869"/>
    </location>
</feature>
<comment type="similarity">
    <text evidence="7">Belongs to the argonaute family. Piwi subfamily.</text>
</comment>
<dbReference type="Pfam" id="PF02170">
    <property type="entry name" value="PAZ"/>
    <property type="match status" value="1"/>
</dbReference>
<evidence type="ECO:0000256" key="3">
    <source>
        <dbReference type="ARBA" id="ARBA00022490"/>
    </source>
</evidence>
<evidence type="ECO:0000259" key="9">
    <source>
        <dbReference type="PROSITE" id="PS50821"/>
    </source>
</evidence>
<dbReference type="GO" id="GO:0007283">
    <property type="term" value="P:spermatogenesis"/>
    <property type="evidence" value="ECO:0000318"/>
    <property type="project" value="GO_Central"/>
</dbReference>
<dbReference type="InterPro" id="IPR003100">
    <property type="entry name" value="PAZ_dom"/>
</dbReference>
<dbReference type="GO" id="GO:0043186">
    <property type="term" value="C:P granule"/>
    <property type="evidence" value="ECO:0000318"/>
    <property type="project" value="GO_Central"/>
</dbReference>
<reference evidence="12" key="1">
    <citation type="submission" date="2015-02" db="EMBL/GenBank/DDBJ databases">
        <title>Genome sequencing for Strongylocentrotus purpuratus.</title>
        <authorList>
            <person name="Murali S."/>
            <person name="Liu Y."/>
            <person name="Vee V."/>
            <person name="English A."/>
            <person name="Wang M."/>
            <person name="Skinner E."/>
            <person name="Han Y."/>
            <person name="Muzny D.M."/>
            <person name="Worley K.C."/>
            <person name="Gibbs R.A."/>
        </authorList>
    </citation>
    <scope>NUCLEOTIDE SEQUENCE</scope>
</reference>
<name>A0A7M7P8M2_STRPU</name>
<accession>A0A7M7P8M2</accession>
<keyword evidence="4" id="KW-0221">Differentiation</keyword>
<dbReference type="PROSITE" id="PS50822">
    <property type="entry name" value="PIWI"/>
    <property type="match status" value="1"/>
</dbReference>
<protein>
    <recommendedName>
        <fullName evidence="13">Seawi</fullName>
    </recommendedName>
</protein>
<dbReference type="OrthoDB" id="445936at2759"/>
<keyword evidence="3" id="KW-0963">Cytoplasm</keyword>
<dbReference type="InterPro" id="IPR036085">
    <property type="entry name" value="PAZ_dom_sf"/>
</dbReference>
<dbReference type="InterPro" id="IPR003165">
    <property type="entry name" value="Piwi"/>
</dbReference>
<evidence type="ECO:0000256" key="4">
    <source>
        <dbReference type="ARBA" id="ARBA00022782"/>
    </source>
</evidence>
<keyword evidence="6" id="KW-0943">RNA-mediated gene silencing</keyword>
<evidence type="ECO:0000256" key="8">
    <source>
        <dbReference type="SAM" id="MobiDB-lite"/>
    </source>
</evidence>
<comment type="subcellular location">
    <subcellularLocation>
        <location evidence="1">Cytoplasm</location>
    </subcellularLocation>
</comment>
<evidence type="ECO:0008006" key="13">
    <source>
        <dbReference type="Google" id="ProtNLM"/>
    </source>
</evidence>
<evidence type="ECO:0000256" key="2">
    <source>
        <dbReference type="ARBA" id="ARBA00022473"/>
    </source>
</evidence>
<dbReference type="Proteomes" id="UP000007110">
    <property type="component" value="Unassembled WGS sequence"/>
</dbReference>
<dbReference type="InterPro" id="IPR036397">
    <property type="entry name" value="RNaseH_sf"/>
</dbReference>
<dbReference type="GO" id="GO:0034584">
    <property type="term" value="F:piRNA binding"/>
    <property type="evidence" value="ECO:0000318"/>
    <property type="project" value="GO_Central"/>
</dbReference>
<sequence length="883" mass="99525">MSQPTGRARGRARGRGRATAPPQGAGAPSMDRRPGEQAPPPMQQAAPPQEASSGMPVPGRGRSRGGTTQPGPGAVPKQEPRGELTSQIAKLAIGASGEGGVGGVVQDRRRRRDEIELEPTTRPENFVKQAIAGDKIALIANGFKLKTKPDWQLYQYRVDFEPEILNPRARFALLKGHSALLGKGLTLDMDTMYSLFKLAEKVTNLSAERKDGSNVNICVTHVATLNPMAPNTLHLYNVLFRRCLKMINMEQVGRNYYDPTAAIDIKQHGLQLWPGFVTSILQYEYDVMLLSDISHKVLRTQTVWEVMNDLFNKARGRFKEEITKLMIGQIVLTKYNNKTYRVDDIDFDTTPADTFETRSGPVSYVDYFKKSYERVIHDVNQPMLVSRPKKREEKKGVGPAYLPPELCFLTGLSDDMRADFNVMKDMGQHTRVGPQDRCRTLSGFIKKLSSNEEVKTYLDSWGMEFDKEQVKLTGRVLPPEKLFQRGKQFSYNPSNADWSRDTRGNALTDAKILNNWKIFYTRRDANRGQDFIKSLVRVANPMGMNVRGPEIVELPDDRTETYTRSLQSQIAQDTQIVVVILPTNRKDRYDAIKKTCVVTHPCPSQVIVSRTLSKQQMLMSVATKIAMQMNCKMGGDLWRVEIPLSNLMIIGIDSYHDSLTKGRSVLGFVASMNKSQTSFFSSCAFQHAQGEFGANLSTLMNNALKRYYQINEKFPERIIIFRDGVGDSQVNLVVDYELKQIKDTLDKVYPQGTVHKLAVVVVKKRINNRFFANLRGGLSNPPPGTVIDDVVTKPHLYDYFIISQSVRQGSVSPTSYNVVYDTTGLKPDHMQRLTYKLTHLYFNWPGTVRVPAPCMYAHKLAFLIGQSVHEVPNNRLADTLFYL</sequence>
<dbReference type="Gene3D" id="2.170.260.10">
    <property type="entry name" value="paz domain"/>
    <property type="match status" value="1"/>
</dbReference>
<dbReference type="GeneID" id="373434"/>
<dbReference type="Gene3D" id="3.30.420.10">
    <property type="entry name" value="Ribonuclease H-like superfamily/Ribonuclease H"/>
    <property type="match status" value="1"/>
</dbReference>
<dbReference type="SMART" id="SM00949">
    <property type="entry name" value="PAZ"/>
    <property type="match status" value="1"/>
</dbReference>
<proteinExistence type="inferred from homology"/>
<dbReference type="GO" id="GO:0034587">
    <property type="term" value="P:piRNA processing"/>
    <property type="evidence" value="ECO:0000318"/>
    <property type="project" value="GO_Central"/>
</dbReference>
<feature type="compositionally biased region" description="Low complexity" evidence="8">
    <location>
        <begin position="17"/>
        <end position="28"/>
    </location>
</feature>
<dbReference type="EnsemblMetazoa" id="XM_030990960">
    <property type="protein sequence ID" value="XP_030846820"/>
    <property type="gene ID" value="LOC373434"/>
</dbReference>
<keyword evidence="12" id="KW-1185">Reference proteome</keyword>
<dbReference type="CDD" id="cd04658">
    <property type="entry name" value="Piwi_piwi-like_Euk"/>
    <property type="match status" value="1"/>
</dbReference>
<dbReference type="Pfam" id="PF23278">
    <property type="entry name" value="Piwi_N"/>
    <property type="match status" value="1"/>
</dbReference>
<keyword evidence="2" id="KW-0217">Developmental protein</keyword>
<evidence type="ECO:0000256" key="6">
    <source>
        <dbReference type="ARBA" id="ARBA00023158"/>
    </source>
</evidence>
<evidence type="ECO:0000256" key="5">
    <source>
        <dbReference type="ARBA" id="ARBA00022884"/>
    </source>
</evidence>
<dbReference type="CDD" id="cd02845">
    <property type="entry name" value="PAZ_piwi_like"/>
    <property type="match status" value="1"/>
</dbReference>
<dbReference type="PANTHER" id="PTHR22891">
    <property type="entry name" value="EUKARYOTIC TRANSLATION INITIATION FACTOR 2C"/>
    <property type="match status" value="1"/>
</dbReference>
<dbReference type="Pfam" id="PF02171">
    <property type="entry name" value="Piwi"/>
    <property type="match status" value="1"/>
</dbReference>
<dbReference type="SMART" id="SM00950">
    <property type="entry name" value="Piwi"/>
    <property type="match status" value="1"/>
</dbReference>
<dbReference type="InterPro" id="IPR012337">
    <property type="entry name" value="RNaseH-like_sf"/>
</dbReference>
<dbReference type="FunFam" id="3.30.420.10:FF:000014">
    <property type="entry name" value="Piwi-like RNA-mediated gene silencing 1"/>
    <property type="match status" value="1"/>
</dbReference>
<organism evidence="11 12">
    <name type="scientific">Strongylocentrotus purpuratus</name>
    <name type="common">Purple sea urchin</name>
    <dbReference type="NCBI Taxonomy" id="7668"/>
    <lineage>
        <taxon>Eukaryota</taxon>
        <taxon>Metazoa</taxon>
        <taxon>Echinodermata</taxon>
        <taxon>Eleutherozoa</taxon>
        <taxon>Echinozoa</taxon>
        <taxon>Echinoidea</taxon>
        <taxon>Euechinoidea</taxon>
        <taxon>Echinacea</taxon>
        <taxon>Camarodonta</taxon>
        <taxon>Echinidea</taxon>
        <taxon>Strongylocentrotidae</taxon>
        <taxon>Strongylocentrotus</taxon>
    </lineage>
</organism>
<dbReference type="FunFam" id="2.170.260.10:FF:000003">
    <property type="entry name" value="Piwi-like RNA-mediated gene silencing 2"/>
    <property type="match status" value="1"/>
</dbReference>
<dbReference type="Gene3D" id="3.40.50.2300">
    <property type="match status" value="1"/>
</dbReference>
<keyword evidence="5" id="KW-0694">RNA-binding</keyword>
<dbReference type="GO" id="GO:0004521">
    <property type="term" value="F:RNA endonuclease activity"/>
    <property type="evidence" value="ECO:0000318"/>
    <property type="project" value="GO_Central"/>
</dbReference>
<dbReference type="GO" id="GO:0031047">
    <property type="term" value="P:regulatory ncRNA-mediated gene silencing"/>
    <property type="evidence" value="ECO:0000318"/>
    <property type="project" value="GO_Central"/>
</dbReference>
<dbReference type="FunCoup" id="A0A7M7P8M2">
    <property type="interactions" value="290"/>
</dbReference>
<dbReference type="GO" id="GO:0030154">
    <property type="term" value="P:cell differentiation"/>
    <property type="evidence" value="ECO:0007669"/>
    <property type="project" value="UniProtKB-KW"/>
</dbReference>
<evidence type="ECO:0000313" key="11">
    <source>
        <dbReference type="EnsemblMetazoa" id="XP_030846820"/>
    </source>
</evidence>
<dbReference type="InParanoid" id="A0A7M7P8M2"/>
<evidence type="ECO:0000313" key="12">
    <source>
        <dbReference type="Proteomes" id="UP000007110"/>
    </source>
</evidence>
<evidence type="ECO:0000256" key="7">
    <source>
        <dbReference type="ARBA" id="ARBA00038291"/>
    </source>
</evidence>
<dbReference type="RefSeq" id="XP_030846820.1">
    <property type="nucleotide sequence ID" value="XM_030990960.1"/>
</dbReference>
<dbReference type="OMA" id="IVHYHVD"/>
<feature type="domain" description="PAZ" evidence="9">
    <location>
        <begin position="302"/>
        <end position="411"/>
    </location>
</feature>
<evidence type="ECO:0000259" key="10">
    <source>
        <dbReference type="PROSITE" id="PS50822"/>
    </source>
</evidence>
<dbReference type="GO" id="GO:0005634">
    <property type="term" value="C:nucleus"/>
    <property type="evidence" value="ECO:0000318"/>
    <property type="project" value="GO_Central"/>
</dbReference>
<dbReference type="PROSITE" id="PS50821">
    <property type="entry name" value="PAZ"/>
    <property type="match status" value="1"/>
</dbReference>